<accession>A0ABV9JC61</accession>
<feature type="coiled-coil region" evidence="5">
    <location>
        <begin position="91"/>
        <end position="118"/>
    </location>
</feature>
<evidence type="ECO:0000259" key="6">
    <source>
        <dbReference type="PROSITE" id="PS50937"/>
    </source>
</evidence>
<protein>
    <submittedName>
        <fullName evidence="7">MerR family transcriptional regulator</fullName>
    </submittedName>
</protein>
<dbReference type="InterPro" id="IPR009061">
    <property type="entry name" value="DNA-bd_dom_put_sf"/>
</dbReference>
<evidence type="ECO:0000256" key="5">
    <source>
        <dbReference type="SAM" id="Coils"/>
    </source>
</evidence>
<evidence type="ECO:0000313" key="8">
    <source>
        <dbReference type="Proteomes" id="UP001595987"/>
    </source>
</evidence>
<evidence type="ECO:0000256" key="2">
    <source>
        <dbReference type="ARBA" id="ARBA00023015"/>
    </source>
</evidence>
<dbReference type="PRINTS" id="PR00040">
    <property type="entry name" value="HTHMERR"/>
</dbReference>
<dbReference type="InterPro" id="IPR000551">
    <property type="entry name" value="MerR-type_HTH_dom"/>
</dbReference>
<dbReference type="PANTHER" id="PTHR30204">
    <property type="entry name" value="REDOX-CYCLING DRUG-SENSING TRANSCRIPTIONAL ACTIVATOR SOXR"/>
    <property type="match status" value="1"/>
</dbReference>
<dbReference type="PROSITE" id="PS50937">
    <property type="entry name" value="HTH_MERR_2"/>
    <property type="match status" value="1"/>
</dbReference>
<keyword evidence="5" id="KW-0175">Coiled coil</keyword>
<dbReference type="InterPro" id="IPR047057">
    <property type="entry name" value="MerR_fam"/>
</dbReference>
<dbReference type="CDD" id="cd01109">
    <property type="entry name" value="HTH_YyaN"/>
    <property type="match status" value="1"/>
</dbReference>
<dbReference type="RefSeq" id="WP_213533832.1">
    <property type="nucleotide sequence ID" value="NZ_BOVQ01000002.1"/>
</dbReference>
<dbReference type="SUPFAM" id="SSF46955">
    <property type="entry name" value="Putative DNA-binding domain"/>
    <property type="match status" value="1"/>
</dbReference>
<organism evidence="7 8">
    <name type="scientific">Lactococcus nasutitermitis</name>
    <dbReference type="NCBI Taxonomy" id="1652957"/>
    <lineage>
        <taxon>Bacteria</taxon>
        <taxon>Bacillati</taxon>
        <taxon>Bacillota</taxon>
        <taxon>Bacilli</taxon>
        <taxon>Lactobacillales</taxon>
        <taxon>Streptococcaceae</taxon>
        <taxon>Lactococcus</taxon>
    </lineage>
</organism>
<feature type="domain" description="HTH merR-type" evidence="6">
    <location>
        <begin position="4"/>
        <end position="72"/>
    </location>
</feature>
<dbReference type="Gene3D" id="1.10.1660.10">
    <property type="match status" value="1"/>
</dbReference>
<keyword evidence="3" id="KW-0238">DNA-binding</keyword>
<reference evidence="8" key="1">
    <citation type="journal article" date="2019" name="Int. J. Syst. Evol. Microbiol.">
        <title>The Global Catalogue of Microorganisms (GCM) 10K type strain sequencing project: providing services to taxonomists for standard genome sequencing and annotation.</title>
        <authorList>
            <consortium name="The Broad Institute Genomics Platform"/>
            <consortium name="The Broad Institute Genome Sequencing Center for Infectious Disease"/>
            <person name="Wu L."/>
            <person name="Ma J."/>
        </authorList>
    </citation>
    <scope>NUCLEOTIDE SEQUENCE [LARGE SCALE GENOMIC DNA]</scope>
    <source>
        <strain evidence="8">CCUG 63287</strain>
    </source>
</reference>
<dbReference type="Proteomes" id="UP001595987">
    <property type="component" value="Unassembled WGS sequence"/>
</dbReference>
<keyword evidence="8" id="KW-1185">Reference proteome</keyword>
<keyword evidence="2" id="KW-0805">Transcription regulation</keyword>
<comment type="caution">
    <text evidence="7">The sequence shown here is derived from an EMBL/GenBank/DDBJ whole genome shotgun (WGS) entry which is preliminary data.</text>
</comment>
<evidence type="ECO:0000256" key="1">
    <source>
        <dbReference type="ARBA" id="ARBA00022491"/>
    </source>
</evidence>
<dbReference type="PANTHER" id="PTHR30204:SF69">
    <property type="entry name" value="MERR-FAMILY TRANSCRIPTIONAL REGULATOR"/>
    <property type="match status" value="1"/>
</dbReference>
<gene>
    <name evidence="7" type="ORF">ACFO26_03065</name>
</gene>
<evidence type="ECO:0000256" key="3">
    <source>
        <dbReference type="ARBA" id="ARBA00023125"/>
    </source>
</evidence>
<dbReference type="SMART" id="SM00422">
    <property type="entry name" value="HTH_MERR"/>
    <property type="match status" value="1"/>
</dbReference>
<keyword evidence="1" id="KW-0678">Repressor</keyword>
<evidence type="ECO:0000313" key="7">
    <source>
        <dbReference type="EMBL" id="MFC4651877.1"/>
    </source>
</evidence>
<proteinExistence type="predicted"/>
<dbReference type="Pfam" id="PF13411">
    <property type="entry name" value="MerR_1"/>
    <property type="match status" value="1"/>
</dbReference>
<dbReference type="EMBL" id="JBHSGD010000004">
    <property type="protein sequence ID" value="MFC4651877.1"/>
    <property type="molecule type" value="Genomic_DNA"/>
</dbReference>
<sequence>MTKTYKISEIAKITGFSIPTLRYYEDLGLIKPERSTSNYRTFTEKDLHWIEFIQRAKMTGMPLEDIKAYSDLREKGDSTIIERLSLLIKQEHILREKKQELESHIDFLQKKKQTYYELLEKKNSD</sequence>
<name>A0ABV9JC61_9LACT</name>
<evidence type="ECO:0000256" key="4">
    <source>
        <dbReference type="ARBA" id="ARBA00023163"/>
    </source>
</evidence>
<keyword evidence="4" id="KW-0804">Transcription</keyword>